<evidence type="ECO:0000313" key="2">
    <source>
        <dbReference type="Proteomes" id="UP000237447"/>
    </source>
</evidence>
<gene>
    <name evidence="1" type="ORF">CPJ18_02475</name>
</gene>
<dbReference type="AlphaFoldDB" id="A0AAE5S201"/>
<evidence type="ECO:0000313" key="1">
    <source>
        <dbReference type="EMBL" id="POO54381.1"/>
    </source>
</evidence>
<protein>
    <recommendedName>
        <fullName evidence="3">GIY-YIG nuclease family protein</fullName>
    </recommendedName>
</protein>
<sequence>MLAANDNIEKSAHAVYVVSDIEGKVTKIGRAYCPSSRLSRIQTGNPYELFLHRVFWVDRGRDAEDLERRSHELAASCGRLMGEWFACNVVQAHTLIVKVLDEMNIDYVAITPSTKGIEA</sequence>
<proteinExistence type="predicted"/>
<evidence type="ECO:0008006" key="3">
    <source>
        <dbReference type="Google" id="ProtNLM"/>
    </source>
</evidence>
<dbReference type="Pfam" id="PF13455">
    <property type="entry name" value="MUG113"/>
    <property type="match status" value="1"/>
</dbReference>
<organism evidence="1 2">
    <name type="scientific">Agrobacterium rosae</name>
    <dbReference type="NCBI Taxonomy" id="1972867"/>
    <lineage>
        <taxon>Bacteria</taxon>
        <taxon>Pseudomonadati</taxon>
        <taxon>Pseudomonadota</taxon>
        <taxon>Alphaproteobacteria</taxon>
        <taxon>Hyphomicrobiales</taxon>
        <taxon>Rhizobiaceae</taxon>
        <taxon>Rhizobium/Agrobacterium group</taxon>
        <taxon>Agrobacterium</taxon>
    </lineage>
</organism>
<reference evidence="1 2" key="1">
    <citation type="journal article" date="2018" name="Syst. Appl. Microbiol.">
        <title>Agrobacterium rosae sp. nov., isolated from galls on different agricultural crops.</title>
        <authorList>
            <person name="Kuzmanovic N."/>
            <person name="Pulawska J."/>
            <person name="Smalla K."/>
            <person name="Nesme X."/>
        </authorList>
    </citation>
    <scope>NUCLEOTIDE SEQUENCE [LARGE SCALE GENOMIC DNA]</scope>
    <source>
        <strain evidence="1 2">NCPPB 1650</strain>
    </source>
</reference>
<dbReference type="EMBL" id="NXEJ01000001">
    <property type="protein sequence ID" value="POO54381.1"/>
    <property type="molecule type" value="Genomic_DNA"/>
</dbReference>
<comment type="caution">
    <text evidence="1">The sequence shown here is derived from an EMBL/GenBank/DDBJ whole genome shotgun (WGS) entry which is preliminary data.</text>
</comment>
<name>A0AAE5S201_9HYPH</name>
<dbReference type="Proteomes" id="UP000237447">
    <property type="component" value="Unassembled WGS sequence"/>
</dbReference>
<accession>A0AAE5S201</accession>